<reference evidence="2" key="1">
    <citation type="submission" date="2020-05" db="EMBL/GenBank/DDBJ databases">
        <title>Phylogenomic resolution of chytrid fungi.</title>
        <authorList>
            <person name="Stajich J.E."/>
            <person name="Amses K."/>
            <person name="Simmons R."/>
            <person name="Seto K."/>
            <person name="Myers J."/>
            <person name="Bonds A."/>
            <person name="Quandt C.A."/>
            <person name="Barry K."/>
            <person name="Liu P."/>
            <person name="Grigoriev I."/>
            <person name="Longcore J.E."/>
            <person name="James T.Y."/>
        </authorList>
    </citation>
    <scope>NUCLEOTIDE SEQUENCE</scope>
    <source>
        <strain evidence="2">JEL0379</strain>
    </source>
</reference>
<name>A0AAD5TR14_9FUNG</name>
<keyword evidence="3" id="KW-1185">Reference proteome</keyword>
<comment type="caution">
    <text evidence="2">The sequence shown here is derived from an EMBL/GenBank/DDBJ whole genome shotgun (WGS) entry which is preliminary data.</text>
</comment>
<gene>
    <name evidence="2" type="ORF">HDU87_005077</name>
</gene>
<proteinExistence type="predicted"/>
<dbReference type="AlphaFoldDB" id="A0AAD5TR14"/>
<evidence type="ECO:0000256" key="1">
    <source>
        <dbReference type="SAM" id="MobiDB-lite"/>
    </source>
</evidence>
<evidence type="ECO:0000313" key="3">
    <source>
        <dbReference type="Proteomes" id="UP001212152"/>
    </source>
</evidence>
<feature type="compositionally biased region" description="Basic and acidic residues" evidence="1">
    <location>
        <begin position="108"/>
        <end position="123"/>
    </location>
</feature>
<feature type="region of interest" description="Disordered" evidence="1">
    <location>
        <begin position="108"/>
        <end position="165"/>
    </location>
</feature>
<dbReference type="EMBL" id="JADGJQ010000004">
    <property type="protein sequence ID" value="KAJ3184230.1"/>
    <property type="molecule type" value="Genomic_DNA"/>
</dbReference>
<evidence type="ECO:0000313" key="2">
    <source>
        <dbReference type="EMBL" id="KAJ3184230.1"/>
    </source>
</evidence>
<feature type="compositionally biased region" description="Polar residues" evidence="1">
    <location>
        <begin position="143"/>
        <end position="165"/>
    </location>
</feature>
<sequence length="165" mass="17769">MTNAAIAAPAAPAAGTPFTGDRTWEQVAVDVTGFVYCPPGWDELRLRSGPDAEAIGKIAMDTYTDISYIKEKNAIQISGETHDDVYKAQNQLNALFFPVIVKSKRQWARPDRPGVWGQRRDSSAARPAGGPGSGGLRKMKSESALQASSRSADTHGGNSSYGQWR</sequence>
<accession>A0AAD5TR14</accession>
<protein>
    <submittedName>
        <fullName evidence="2">Uncharacterized protein</fullName>
    </submittedName>
</protein>
<organism evidence="2 3">
    <name type="scientific">Geranomyces variabilis</name>
    <dbReference type="NCBI Taxonomy" id="109894"/>
    <lineage>
        <taxon>Eukaryota</taxon>
        <taxon>Fungi</taxon>
        <taxon>Fungi incertae sedis</taxon>
        <taxon>Chytridiomycota</taxon>
        <taxon>Chytridiomycota incertae sedis</taxon>
        <taxon>Chytridiomycetes</taxon>
        <taxon>Spizellomycetales</taxon>
        <taxon>Powellomycetaceae</taxon>
        <taxon>Geranomyces</taxon>
    </lineage>
</organism>
<dbReference type="Proteomes" id="UP001212152">
    <property type="component" value="Unassembled WGS sequence"/>
</dbReference>